<protein>
    <submittedName>
        <fullName evidence="4">SDR family NAD(P)-dependent oxidoreductase</fullName>
    </submittedName>
</protein>
<dbReference type="SUPFAM" id="SSF51735">
    <property type="entry name" value="NAD(P)-binding Rossmann-fold domains"/>
    <property type="match status" value="1"/>
</dbReference>
<evidence type="ECO:0000313" key="5">
    <source>
        <dbReference type="Proteomes" id="UP000287527"/>
    </source>
</evidence>
<name>A0A444HEU5_9FLAO</name>
<accession>A0A444HEU5</accession>
<keyword evidence="5" id="KW-1185">Reference proteome</keyword>
<dbReference type="PANTHER" id="PTHR44196">
    <property type="entry name" value="DEHYDROGENASE/REDUCTASE SDR FAMILY MEMBER 7B"/>
    <property type="match status" value="1"/>
</dbReference>
<proteinExistence type="inferred from homology"/>
<evidence type="ECO:0000313" key="4">
    <source>
        <dbReference type="EMBL" id="RWX03498.1"/>
    </source>
</evidence>
<dbReference type="GO" id="GO:0016020">
    <property type="term" value="C:membrane"/>
    <property type="evidence" value="ECO:0007669"/>
    <property type="project" value="TreeGrafter"/>
</dbReference>
<dbReference type="AlphaFoldDB" id="A0A444HEU5"/>
<dbReference type="EMBL" id="SBII01000001">
    <property type="protein sequence ID" value="RWX03498.1"/>
    <property type="molecule type" value="Genomic_DNA"/>
</dbReference>
<sequence length="246" mass="26428">MRTTGNTILITGGSAGMGLEMARLFVANGNKVIITGRDENRLKAAAAQLGNVIAITFDVTKESDVNVLVKRVADDFPELNVLINNAGRAFAYNLSGEAGAYEKATDEMMTNYLSVIRLTEKLLPLLEKQAEAAVVNVSSITVYAPNAYISTYSATKAALHSYTQSLRLALAETSVKVFELMPPMVNTDFSSEIGGEKGIAPSVVAEDVLDAMANNRFEIRTGATEDIYQLSLADPEMAFKAMNGMV</sequence>
<dbReference type="PANTHER" id="PTHR44196:SF1">
    <property type="entry name" value="DEHYDROGENASE_REDUCTASE SDR FAMILY MEMBER 7B"/>
    <property type="match status" value="1"/>
</dbReference>
<evidence type="ECO:0000256" key="1">
    <source>
        <dbReference type="ARBA" id="ARBA00006484"/>
    </source>
</evidence>
<dbReference type="PROSITE" id="PS00061">
    <property type="entry name" value="ADH_SHORT"/>
    <property type="match status" value="1"/>
</dbReference>
<comment type="similarity">
    <text evidence="1 3">Belongs to the short-chain dehydrogenases/reductases (SDR) family.</text>
</comment>
<dbReference type="Gene3D" id="3.40.50.720">
    <property type="entry name" value="NAD(P)-binding Rossmann-like Domain"/>
    <property type="match status" value="1"/>
</dbReference>
<dbReference type="PRINTS" id="PR00081">
    <property type="entry name" value="GDHRDH"/>
</dbReference>
<comment type="caution">
    <text evidence="4">The sequence shown here is derived from an EMBL/GenBank/DDBJ whole genome shotgun (WGS) entry which is preliminary data.</text>
</comment>
<dbReference type="RefSeq" id="WP_128388054.1">
    <property type="nucleotide sequence ID" value="NZ_SBII01000001.1"/>
</dbReference>
<dbReference type="InterPro" id="IPR036291">
    <property type="entry name" value="NAD(P)-bd_dom_sf"/>
</dbReference>
<evidence type="ECO:0000256" key="2">
    <source>
        <dbReference type="ARBA" id="ARBA00023002"/>
    </source>
</evidence>
<dbReference type="Pfam" id="PF00106">
    <property type="entry name" value="adh_short"/>
    <property type="match status" value="1"/>
</dbReference>
<dbReference type="PRINTS" id="PR00080">
    <property type="entry name" value="SDRFAMILY"/>
</dbReference>
<reference evidence="4 5" key="1">
    <citation type="submission" date="2019-01" db="EMBL/GenBank/DDBJ databases">
        <title>Flavobacterium sp. nov.,isolated from freshwater.</title>
        <authorList>
            <person name="Zhang R."/>
            <person name="Du Z.-J."/>
        </authorList>
    </citation>
    <scope>NUCLEOTIDE SEQUENCE [LARGE SCALE GENOMIC DNA]</scope>
    <source>
        <strain evidence="4 5">1E403</strain>
    </source>
</reference>
<dbReference type="OrthoDB" id="9810734at2"/>
<keyword evidence="2" id="KW-0560">Oxidoreductase</keyword>
<evidence type="ECO:0000256" key="3">
    <source>
        <dbReference type="RuleBase" id="RU000363"/>
    </source>
</evidence>
<dbReference type="InterPro" id="IPR002347">
    <property type="entry name" value="SDR_fam"/>
</dbReference>
<dbReference type="InterPro" id="IPR020904">
    <property type="entry name" value="Sc_DH/Rdtase_CS"/>
</dbReference>
<dbReference type="GO" id="GO:0016491">
    <property type="term" value="F:oxidoreductase activity"/>
    <property type="evidence" value="ECO:0007669"/>
    <property type="project" value="UniProtKB-KW"/>
</dbReference>
<organism evidence="4 5">
    <name type="scientific">Flavobacterium cerinum</name>
    <dbReference type="NCBI Taxonomy" id="2502784"/>
    <lineage>
        <taxon>Bacteria</taxon>
        <taxon>Pseudomonadati</taxon>
        <taxon>Bacteroidota</taxon>
        <taxon>Flavobacteriia</taxon>
        <taxon>Flavobacteriales</taxon>
        <taxon>Flavobacteriaceae</taxon>
        <taxon>Flavobacterium</taxon>
    </lineage>
</organism>
<dbReference type="Proteomes" id="UP000287527">
    <property type="component" value="Unassembled WGS sequence"/>
</dbReference>
<gene>
    <name evidence="4" type="ORF">EPI11_00790</name>
</gene>